<evidence type="ECO:0000256" key="4">
    <source>
        <dbReference type="ARBA" id="ARBA00022692"/>
    </source>
</evidence>
<evidence type="ECO:0000256" key="9">
    <source>
        <dbReference type="SAM" id="Phobius"/>
    </source>
</evidence>
<comment type="subcellular location">
    <subcellularLocation>
        <location evidence="1">Cell inner membrane</location>
        <topology evidence="1">Multi-pass membrane protein</topology>
    </subcellularLocation>
</comment>
<evidence type="ECO:0000256" key="6">
    <source>
        <dbReference type="ARBA" id="ARBA00022989"/>
    </source>
</evidence>
<accession>A0A450WDF2</accession>
<dbReference type="InterPro" id="IPR001851">
    <property type="entry name" value="ABC_transp_permease"/>
</dbReference>
<dbReference type="AlphaFoldDB" id="A0A450WDF2"/>
<keyword evidence="5" id="KW-0029">Amino-acid transport</keyword>
<feature type="transmembrane region" description="Helical" evidence="9">
    <location>
        <begin position="57"/>
        <end position="80"/>
    </location>
</feature>
<reference evidence="10" key="1">
    <citation type="submission" date="2019-02" db="EMBL/GenBank/DDBJ databases">
        <authorList>
            <person name="Gruber-Vodicka R. H."/>
            <person name="Seah K. B. B."/>
        </authorList>
    </citation>
    <scope>NUCLEOTIDE SEQUENCE</scope>
    <source>
        <strain evidence="10">BECK_BY7</strain>
    </source>
</reference>
<feature type="transmembrane region" description="Helical" evidence="9">
    <location>
        <begin position="32"/>
        <end position="51"/>
    </location>
</feature>
<proteinExistence type="inferred from homology"/>
<gene>
    <name evidence="10" type="ORF">BECKLFY1418C_GA0070996_101244</name>
</gene>
<evidence type="ECO:0000256" key="8">
    <source>
        <dbReference type="ARBA" id="ARBA00037998"/>
    </source>
</evidence>
<feature type="transmembrane region" description="Helical" evidence="9">
    <location>
        <begin position="180"/>
        <end position="202"/>
    </location>
</feature>
<dbReference type="GO" id="GO:0005886">
    <property type="term" value="C:plasma membrane"/>
    <property type="evidence" value="ECO:0007669"/>
    <property type="project" value="UniProtKB-SubCell"/>
</dbReference>
<sequence length="281" mass="30232">MPEYLLLDMLYSGVLMGLISTGFFISLKYCKVFLMSYGGIVLSGAYIATLVQPSVVGWLIALCIAACAGAFLGGGHYLLLRSGLRKQQSINSILLTWGVALIFAEFYRIVFGPAGRFAPAIFDVSSSDAMFPATRVIILSVAMGILFLIFVFAFFLRTIRLRFEALAEDHRTAAEYGVPITRYLIISFALTGLIGGVSGVLLSQDNAITPYLGVQFTIQAALAGLIVGPRLIQGFIAAFSIGAGRVFLGFNFGITEGWLMVLGGALFFAVLNKAQGIRYGN</sequence>
<evidence type="ECO:0000256" key="1">
    <source>
        <dbReference type="ARBA" id="ARBA00004429"/>
    </source>
</evidence>
<dbReference type="EMBL" id="CAADFN010000012">
    <property type="protein sequence ID" value="VFK15052.1"/>
    <property type="molecule type" value="Genomic_DNA"/>
</dbReference>
<keyword evidence="6 9" id="KW-1133">Transmembrane helix</keyword>
<feature type="transmembrane region" description="Helical" evidence="9">
    <location>
        <begin position="6"/>
        <end position="25"/>
    </location>
</feature>
<feature type="transmembrane region" description="Helical" evidence="9">
    <location>
        <begin position="92"/>
        <end position="110"/>
    </location>
</feature>
<organism evidence="10">
    <name type="scientific">Candidatus Kentrum sp. LFY</name>
    <dbReference type="NCBI Taxonomy" id="2126342"/>
    <lineage>
        <taxon>Bacteria</taxon>
        <taxon>Pseudomonadati</taxon>
        <taxon>Pseudomonadota</taxon>
        <taxon>Gammaproteobacteria</taxon>
        <taxon>Candidatus Kentrum</taxon>
    </lineage>
</organism>
<evidence type="ECO:0000256" key="2">
    <source>
        <dbReference type="ARBA" id="ARBA00022448"/>
    </source>
</evidence>
<comment type="similarity">
    <text evidence="8">Belongs to the binding-protein-dependent transport system permease family. LivHM subfamily.</text>
</comment>
<dbReference type="GO" id="GO:0006865">
    <property type="term" value="P:amino acid transport"/>
    <property type="evidence" value="ECO:0007669"/>
    <property type="project" value="UniProtKB-KW"/>
</dbReference>
<dbReference type="PANTHER" id="PTHR11795">
    <property type="entry name" value="BRANCHED-CHAIN AMINO ACID TRANSPORT SYSTEM PERMEASE PROTEIN LIVH"/>
    <property type="match status" value="1"/>
</dbReference>
<evidence type="ECO:0000256" key="7">
    <source>
        <dbReference type="ARBA" id="ARBA00023136"/>
    </source>
</evidence>
<evidence type="ECO:0000256" key="3">
    <source>
        <dbReference type="ARBA" id="ARBA00022475"/>
    </source>
</evidence>
<evidence type="ECO:0000256" key="5">
    <source>
        <dbReference type="ARBA" id="ARBA00022970"/>
    </source>
</evidence>
<feature type="transmembrane region" description="Helical" evidence="9">
    <location>
        <begin position="136"/>
        <end position="159"/>
    </location>
</feature>
<keyword evidence="7 9" id="KW-0472">Membrane</keyword>
<keyword evidence="4 9" id="KW-0812">Transmembrane</keyword>
<keyword evidence="3" id="KW-1003">Cell membrane</keyword>
<dbReference type="Pfam" id="PF02653">
    <property type="entry name" value="BPD_transp_2"/>
    <property type="match status" value="1"/>
</dbReference>
<dbReference type="GO" id="GO:0022857">
    <property type="term" value="F:transmembrane transporter activity"/>
    <property type="evidence" value="ECO:0007669"/>
    <property type="project" value="InterPro"/>
</dbReference>
<evidence type="ECO:0000313" key="10">
    <source>
        <dbReference type="EMBL" id="VFK15052.1"/>
    </source>
</evidence>
<dbReference type="PANTHER" id="PTHR11795:SF445">
    <property type="entry name" value="AMINO ACID ABC TRANSPORTER PERMEASE PROTEIN"/>
    <property type="match status" value="1"/>
</dbReference>
<protein>
    <submittedName>
        <fullName evidence="10">Branched-chain amino acid ABC-type transport system, permease component</fullName>
    </submittedName>
</protein>
<dbReference type="InterPro" id="IPR052157">
    <property type="entry name" value="BCAA_transport_permease"/>
</dbReference>
<name>A0A450WDF2_9GAMM</name>
<keyword evidence="2" id="KW-0813">Transport</keyword>